<organism evidence="6 7">
    <name type="scientific">Anopheles epiroticus</name>
    <dbReference type="NCBI Taxonomy" id="199890"/>
    <lineage>
        <taxon>Eukaryota</taxon>
        <taxon>Metazoa</taxon>
        <taxon>Ecdysozoa</taxon>
        <taxon>Arthropoda</taxon>
        <taxon>Hexapoda</taxon>
        <taxon>Insecta</taxon>
        <taxon>Pterygota</taxon>
        <taxon>Neoptera</taxon>
        <taxon>Endopterygota</taxon>
        <taxon>Diptera</taxon>
        <taxon>Nematocera</taxon>
        <taxon>Culicoidea</taxon>
        <taxon>Culicidae</taxon>
        <taxon>Anophelinae</taxon>
        <taxon>Anopheles</taxon>
    </lineage>
</organism>
<protein>
    <recommendedName>
        <fullName evidence="3">BLOC-1-related complex subunit 7</fullName>
    </recommendedName>
</protein>
<dbReference type="GO" id="GO:0005765">
    <property type="term" value="C:lysosomal membrane"/>
    <property type="evidence" value="ECO:0007669"/>
    <property type="project" value="UniProtKB-SubCell"/>
</dbReference>
<accession>A0A182P6X0</accession>
<dbReference type="Proteomes" id="UP000075885">
    <property type="component" value="Unassembled WGS sequence"/>
</dbReference>
<comment type="similarity">
    <text evidence="2">Belongs to the BORCS7 family.</text>
</comment>
<evidence type="ECO:0000256" key="3">
    <source>
        <dbReference type="ARBA" id="ARBA00022295"/>
    </source>
</evidence>
<evidence type="ECO:0000256" key="1">
    <source>
        <dbReference type="ARBA" id="ARBA00004656"/>
    </source>
</evidence>
<dbReference type="EnsemblMetazoa" id="AEPI002670-RA">
    <property type="protein sequence ID" value="AEPI002670-PA"/>
    <property type="gene ID" value="AEPI002670"/>
</dbReference>
<evidence type="ECO:0000256" key="5">
    <source>
        <dbReference type="ARBA" id="ARBA00023228"/>
    </source>
</evidence>
<dbReference type="GO" id="GO:0099078">
    <property type="term" value="C:BORC complex"/>
    <property type="evidence" value="ECO:0007669"/>
    <property type="project" value="TreeGrafter"/>
</dbReference>
<dbReference type="AlphaFoldDB" id="A0A182P6X0"/>
<keyword evidence="7" id="KW-1185">Reference proteome</keyword>
<dbReference type="VEuPathDB" id="VectorBase:AEPI002670"/>
<dbReference type="Pfam" id="PF16088">
    <property type="entry name" value="BORCS7"/>
    <property type="match status" value="1"/>
</dbReference>
<reference evidence="6" key="2">
    <citation type="submission" date="2020-05" db="UniProtKB">
        <authorList>
            <consortium name="EnsemblMetazoa"/>
        </authorList>
    </citation>
    <scope>IDENTIFICATION</scope>
    <source>
        <strain evidence="6">Epiroticus2</strain>
    </source>
</reference>
<dbReference type="PANTHER" id="PTHR31397:SF1">
    <property type="entry name" value="BLOC-1-RELATED COMPLEX SUBUNIT 7"/>
    <property type="match status" value="1"/>
</dbReference>
<proteinExistence type="inferred from homology"/>
<evidence type="ECO:0000256" key="4">
    <source>
        <dbReference type="ARBA" id="ARBA00023136"/>
    </source>
</evidence>
<evidence type="ECO:0000313" key="6">
    <source>
        <dbReference type="EnsemblMetazoa" id="AEPI002670-PA"/>
    </source>
</evidence>
<sequence length="132" mass="15009">MDLKSKNNECRQLVRARLDIDHGSITEMASASSSSAKNLFSDSKRRLAERVAVNVNNASSVARQIVRGSKSNEILMQAAKNFAYHESTVDNSIQNLKKMEIIFQHLNYQYEAIEQAAEKLEYVEEQVKAMER</sequence>
<keyword evidence="4" id="KW-0472">Membrane</keyword>
<reference evidence="7" key="1">
    <citation type="submission" date="2013-03" db="EMBL/GenBank/DDBJ databases">
        <title>The Genome Sequence of Anopheles epiroticus epiroticus2.</title>
        <authorList>
            <consortium name="The Broad Institute Genomics Platform"/>
            <person name="Neafsey D.E."/>
            <person name="Howell P."/>
            <person name="Walker B."/>
            <person name="Young S.K."/>
            <person name="Zeng Q."/>
            <person name="Gargeya S."/>
            <person name="Fitzgerald M."/>
            <person name="Haas B."/>
            <person name="Abouelleil A."/>
            <person name="Allen A.W."/>
            <person name="Alvarado L."/>
            <person name="Arachchi H.M."/>
            <person name="Berlin A.M."/>
            <person name="Chapman S.B."/>
            <person name="Gainer-Dewar J."/>
            <person name="Goldberg J."/>
            <person name="Griggs A."/>
            <person name="Gujja S."/>
            <person name="Hansen M."/>
            <person name="Howarth C."/>
            <person name="Imamovic A."/>
            <person name="Ireland A."/>
            <person name="Larimer J."/>
            <person name="McCowan C."/>
            <person name="Murphy C."/>
            <person name="Pearson M."/>
            <person name="Poon T.W."/>
            <person name="Priest M."/>
            <person name="Roberts A."/>
            <person name="Saif S."/>
            <person name="Shea T."/>
            <person name="Sisk P."/>
            <person name="Sykes S."/>
            <person name="Wortman J."/>
            <person name="Nusbaum C."/>
            <person name="Birren B."/>
        </authorList>
    </citation>
    <scope>NUCLEOTIDE SEQUENCE [LARGE SCALE GENOMIC DNA]</scope>
    <source>
        <strain evidence="7">Epiroticus2</strain>
    </source>
</reference>
<dbReference type="PANTHER" id="PTHR31397">
    <property type="entry name" value="BLOC-1-RELATED COMPLEX SUBUNIT 7 BORSC7"/>
    <property type="match status" value="1"/>
</dbReference>
<comment type="subcellular location">
    <subcellularLocation>
        <location evidence="1">Lysosome membrane</location>
    </subcellularLocation>
</comment>
<name>A0A182P6X0_9DIPT</name>
<evidence type="ECO:0000256" key="2">
    <source>
        <dbReference type="ARBA" id="ARBA00005433"/>
    </source>
</evidence>
<dbReference type="STRING" id="199890.A0A182P6X0"/>
<dbReference type="InterPro" id="IPR032143">
    <property type="entry name" value="BORCS7"/>
</dbReference>
<evidence type="ECO:0000313" key="7">
    <source>
        <dbReference type="Proteomes" id="UP000075885"/>
    </source>
</evidence>
<keyword evidence="5" id="KW-0458">Lysosome</keyword>